<dbReference type="InterPro" id="IPR015424">
    <property type="entry name" value="PyrdxlP-dep_Trfase"/>
</dbReference>
<dbReference type="PANTHER" id="PTHR11680:SF35">
    <property type="entry name" value="SERINE HYDROXYMETHYLTRANSFERASE 1"/>
    <property type="match status" value="1"/>
</dbReference>
<dbReference type="EMBL" id="FZOK01000003">
    <property type="protein sequence ID" value="SNS11531.1"/>
    <property type="molecule type" value="Genomic_DNA"/>
</dbReference>
<dbReference type="InterPro" id="IPR001085">
    <property type="entry name" value="Ser_HO-MeTrfase"/>
</dbReference>
<comment type="pathway">
    <text evidence="9">Amino-acid biosynthesis; glycine biosynthesis; glycine from L-serine: step 1/1.</text>
</comment>
<dbReference type="AlphaFoldDB" id="A0A239BVS0"/>
<evidence type="ECO:0000313" key="12">
    <source>
        <dbReference type="EMBL" id="SNS11531.1"/>
    </source>
</evidence>
<dbReference type="GO" id="GO:0030170">
    <property type="term" value="F:pyridoxal phosphate binding"/>
    <property type="evidence" value="ECO:0007669"/>
    <property type="project" value="UniProtKB-UniRule"/>
</dbReference>
<feature type="domain" description="Serine hydroxymethyltransferase-like" evidence="11">
    <location>
        <begin position="2"/>
        <end position="392"/>
    </location>
</feature>
<dbReference type="EC" id="2.1.2.1" evidence="9"/>
<dbReference type="Gene3D" id="3.40.640.10">
    <property type="entry name" value="Type I PLP-dependent aspartate aminotransferase-like (Major domain)"/>
    <property type="match status" value="1"/>
</dbReference>
<name>A0A239BVS0_9BACT</name>
<dbReference type="Proteomes" id="UP000198480">
    <property type="component" value="Unassembled WGS sequence"/>
</dbReference>
<dbReference type="GO" id="GO:0008168">
    <property type="term" value="F:methyltransferase activity"/>
    <property type="evidence" value="ECO:0007669"/>
    <property type="project" value="UniProtKB-KW"/>
</dbReference>
<evidence type="ECO:0000256" key="5">
    <source>
        <dbReference type="ARBA" id="ARBA00022490"/>
    </source>
</evidence>
<reference evidence="13" key="1">
    <citation type="submission" date="2017-06" db="EMBL/GenBank/DDBJ databases">
        <authorList>
            <person name="Varghese N."/>
            <person name="Submissions S."/>
        </authorList>
    </citation>
    <scope>NUCLEOTIDE SEQUENCE [LARGE SCALE GENOMIC DNA]</scope>
    <source>
        <strain evidence="13">5C</strain>
    </source>
</reference>
<dbReference type="UniPathway" id="UPA00193"/>
<keyword evidence="13" id="KW-1185">Reference proteome</keyword>
<dbReference type="GO" id="GO:0019264">
    <property type="term" value="P:glycine biosynthetic process from serine"/>
    <property type="evidence" value="ECO:0007669"/>
    <property type="project" value="UniProtKB-UniRule"/>
</dbReference>
<dbReference type="OrthoDB" id="9803846at2"/>
<accession>A0A239BVS0</accession>
<dbReference type="InterPro" id="IPR015422">
    <property type="entry name" value="PyrdxlP-dep_Trfase_small"/>
</dbReference>
<dbReference type="Gene3D" id="3.90.1150.10">
    <property type="entry name" value="Aspartate Aminotransferase, domain 1"/>
    <property type="match status" value="1"/>
</dbReference>
<evidence type="ECO:0000256" key="4">
    <source>
        <dbReference type="ARBA" id="ARBA00011738"/>
    </source>
</evidence>
<dbReference type="SUPFAM" id="SSF53383">
    <property type="entry name" value="PLP-dependent transferases"/>
    <property type="match status" value="1"/>
</dbReference>
<keyword evidence="5 9" id="KW-0963">Cytoplasm</keyword>
<dbReference type="RefSeq" id="WP_089238497.1">
    <property type="nucleotide sequence ID" value="NZ_FZOK01000003.1"/>
</dbReference>
<dbReference type="FunFam" id="3.40.640.10:FF:000001">
    <property type="entry name" value="Serine hydroxymethyltransferase"/>
    <property type="match status" value="1"/>
</dbReference>
<keyword evidence="8 9" id="KW-0663">Pyridoxal phosphate</keyword>
<feature type="modified residue" description="N6-(pyridoxal phosphate)lysine" evidence="9 10">
    <location>
        <position position="222"/>
    </location>
</feature>
<evidence type="ECO:0000259" key="11">
    <source>
        <dbReference type="Pfam" id="PF00464"/>
    </source>
</evidence>
<dbReference type="InterPro" id="IPR015421">
    <property type="entry name" value="PyrdxlP-dep_Trfase_major"/>
</dbReference>
<evidence type="ECO:0000256" key="3">
    <source>
        <dbReference type="ARBA" id="ARBA00006376"/>
    </source>
</evidence>
<dbReference type="InterPro" id="IPR019798">
    <property type="entry name" value="Ser_HO-MeTrfase_PLP_BS"/>
</dbReference>
<comment type="subunit">
    <text evidence="4 9">Homodimer.</text>
</comment>
<comment type="function">
    <text evidence="9">Catalyzes the reversible interconversion of serine and glycine with tetrahydrofolate (THF) serving as the one-carbon carrier. This reaction serves as the major source of one-carbon groups required for the biosynthesis of purines, thymidylate, methionine, and other important biomolecules. Also exhibits THF-independent aldolase activity toward beta-hydroxyamino acids, producing glycine and aldehydes, via a retro-aldol mechanism.</text>
</comment>
<evidence type="ECO:0000256" key="9">
    <source>
        <dbReference type="HAMAP-Rule" id="MF_00051"/>
    </source>
</evidence>
<dbReference type="HAMAP" id="MF_00051">
    <property type="entry name" value="SHMT"/>
    <property type="match status" value="1"/>
</dbReference>
<evidence type="ECO:0000256" key="8">
    <source>
        <dbReference type="ARBA" id="ARBA00022898"/>
    </source>
</evidence>
<feature type="binding site" evidence="9">
    <location>
        <begin position="117"/>
        <end position="119"/>
    </location>
    <ligand>
        <name>(6S)-5,6,7,8-tetrahydrofolate</name>
        <dbReference type="ChEBI" id="CHEBI:57453"/>
    </ligand>
</feature>
<dbReference type="InterPro" id="IPR049943">
    <property type="entry name" value="Ser_HO-MeTrfase-like"/>
</dbReference>
<dbReference type="GO" id="GO:0035999">
    <property type="term" value="P:tetrahydrofolate interconversion"/>
    <property type="evidence" value="ECO:0007669"/>
    <property type="project" value="UniProtKB-UniRule"/>
</dbReference>
<dbReference type="UniPathway" id="UPA00288">
    <property type="reaction ID" value="UER01023"/>
</dbReference>
<feature type="site" description="Plays an important role in substrate specificity" evidence="9">
    <location>
        <position position="221"/>
    </location>
</feature>
<organism evidence="12 13">
    <name type="scientific">Belliella buryatensis</name>
    <dbReference type="NCBI Taxonomy" id="1500549"/>
    <lineage>
        <taxon>Bacteria</taxon>
        <taxon>Pseudomonadati</taxon>
        <taxon>Bacteroidota</taxon>
        <taxon>Cytophagia</taxon>
        <taxon>Cytophagales</taxon>
        <taxon>Cyclobacteriaceae</taxon>
        <taxon>Belliella</taxon>
    </lineage>
</organism>
<dbReference type="PROSITE" id="PS00096">
    <property type="entry name" value="SHMT"/>
    <property type="match status" value="1"/>
</dbReference>
<dbReference type="GO" id="GO:0005829">
    <property type="term" value="C:cytosol"/>
    <property type="evidence" value="ECO:0007669"/>
    <property type="project" value="TreeGrafter"/>
</dbReference>
<comment type="catalytic activity">
    <reaction evidence="9">
        <text>(6R)-5,10-methylene-5,6,7,8-tetrahydrofolate + glycine + H2O = (6S)-5,6,7,8-tetrahydrofolate + L-serine</text>
        <dbReference type="Rhea" id="RHEA:15481"/>
        <dbReference type="ChEBI" id="CHEBI:15377"/>
        <dbReference type="ChEBI" id="CHEBI:15636"/>
        <dbReference type="ChEBI" id="CHEBI:33384"/>
        <dbReference type="ChEBI" id="CHEBI:57305"/>
        <dbReference type="ChEBI" id="CHEBI:57453"/>
        <dbReference type="EC" id="2.1.2.1"/>
    </reaction>
</comment>
<keyword evidence="9" id="KW-0028">Amino-acid biosynthesis</keyword>
<dbReference type="PANTHER" id="PTHR11680">
    <property type="entry name" value="SERINE HYDROXYMETHYLTRANSFERASE"/>
    <property type="match status" value="1"/>
</dbReference>
<comment type="subcellular location">
    <subcellularLocation>
        <location evidence="2 9">Cytoplasm</location>
    </subcellularLocation>
</comment>
<dbReference type="PIRSF" id="PIRSF000412">
    <property type="entry name" value="SHMT"/>
    <property type="match status" value="1"/>
</dbReference>
<dbReference type="InterPro" id="IPR039429">
    <property type="entry name" value="SHMT-like_dom"/>
</dbReference>
<protein>
    <recommendedName>
        <fullName evidence="9">Serine hydroxymethyltransferase</fullName>
        <shortName evidence="9">SHMT</shortName>
        <shortName evidence="9">Serine methylase</shortName>
        <ecNumber evidence="9">2.1.2.1</ecNumber>
    </recommendedName>
</protein>
<keyword evidence="7 9" id="KW-0808">Transferase</keyword>
<comment type="cofactor">
    <cofactor evidence="1 9 10">
        <name>pyridoxal 5'-phosphate</name>
        <dbReference type="ChEBI" id="CHEBI:597326"/>
    </cofactor>
</comment>
<dbReference type="CDD" id="cd00378">
    <property type="entry name" value="SHMT"/>
    <property type="match status" value="1"/>
</dbReference>
<dbReference type="GO" id="GO:0032259">
    <property type="term" value="P:methylation"/>
    <property type="evidence" value="ECO:0007669"/>
    <property type="project" value="UniProtKB-KW"/>
</dbReference>
<evidence type="ECO:0000256" key="2">
    <source>
        <dbReference type="ARBA" id="ARBA00004496"/>
    </source>
</evidence>
<evidence type="ECO:0000256" key="1">
    <source>
        <dbReference type="ARBA" id="ARBA00001933"/>
    </source>
</evidence>
<keyword evidence="12" id="KW-0489">Methyltransferase</keyword>
<dbReference type="NCBIfam" id="NF000586">
    <property type="entry name" value="PRK00011.1"/>
    <property type="match status" value="1"/>
</dbReference>
<comment type="caution">
    <text evidence="9">Lacks conserved residue(s) required for the propagation of feature annotation.</text>
</comment>
<keyword evidence="6 9" id="KW-0554">One-carbon metabolism</keyword>
<comment type="pathway">
    <text evidence="9">One-carbon metabolism; tetrahydrofolate interconversion.</text>
</comment>
<evidence type="ECO:0000256" key="7">
    <source>
        <dbReference type="ARBA" id="ARBA00022679"/>
    </source>
</evidence>
<gene>
    <name evidence="9" type="primary">glyA</name>
    <name evidence="12" type="ORF">SAMN06295967_103242</name>
</gene>
<feature type="binding site" evidence="9">
    <location>
        <position position="113"/>
    </location>
    <ligand>
        <name>(6S)-5,6,7,8-tetrahydrofolate</name>
        <dbReference type="ChEBI" id="CHEBI:57453"/>
    </ligand>
</feature>
<evidence type="ECO:0000313" key="13">
    <source>
        <dbReference type="Proteomes" id="UP000198480"/>
    </source>
</evidence>
<comment type="similarity">
    <text evidence="3 9">Belongs to the SHMT family.</text>
</comment>
<dbReference type="GO" id="GO:0004372">
    <property type="term" value="F:glycine hydroxymethyltransferase activity"/>
    <property type="evidence" value="ECO:0007669"/>
    <property type="project" value="UniProtKB-UniRule"/>
</dbReference>
<proteinExistence type="inferred from homology"/>
<sequence length="422" mass="46185">MKRDQAIFDLIAKEENRQKTGIELIASENFTSKQVMEAAGSVLTNKYAEGLPNKRYYGGCEVVDQIEQLAIDRAKELFGATWANVQPHSGAQANAAVFLAVLNAGDSILGFDLAHGGHLTHGSPVNFSGKLYKPHFYGVEEETGLIDYDKVEATALEVKPKLLICGASAYSRDWDYERLRDIADQVGALLLADISHPSGLIARGLLNDPLEFCHIVTTTTHKTLRGPRGGLILMREDFDNPFGIKTPKGELRKMSALLDSGVFPGTQGGPLEHIIAAKAVAFQEALSDEYMEYVVQVKQNAAVMADQFVKLGYKIISGGTDNHLMLIDLGNKELTGKIAEETLGKVDITINKNMVPFDKRSPFVTSGMRVGTAAVTTRGLKESDMVRIVSLIDNALTNHDNDATLAKIKSEVNEWMVQFPLY</sequence>
<evidence type="ECO:0000256" key="10">
    <source>
        <dbReference type="PIRSR" id="PIRSR000412-50"/>
    </source>
</evidence>
<feature type="binding site" evidence="9">
    <location>
        <begin position="361"/>
        <end position="363"/>
    </location>
    <ligand>
        <name>(6S)-5,6,7,8-tetrahydrofolate</name>
        <dbReference type="ChEBI" id="CHEBI:57453"/>
    </ligand>
</feature>
<evidence type="ECO:0000256" key="6">
    <source>
        <dbReference type="ARBA" id="ARBA00022563"/>
    </source>
</evidence>
<dbReference type="Pfam" id="PF00464">
    <property type="entry name" value="SHMT"/>
    <property type="match status" value="1"/>
</dbReference>